<sequence length="290" mass="32571">MRRSIASITFDTFNIAFMLGLIFITFYPLYHIFVVSISDGHSVLRGEVSFWPVGPNLDTYRLLLEDPAIIRSYANTVLYTVIGTLVNMVCTILCAYPLSKKEFYGRGFFTLLIVFTMFFSGGLIPSYLLVQKLGMVNTMWALVVPGAISAWNMIVMRTFFQGLPNELFESARIDGASELLVLWRLVLPLSLPIIATISMFYAVGHWNSFFPALIYLNEKAKYPVQILLRNIVVMGQMSEQSQELSGPYAAVTSTNIKYAVIMIVVAPIIAVYPFIQKYFIKGVMIGSLKG</sequence>
<evidence type="ECO:0000256" key="5">
    <source>
        <dbReference type="ARBA" id="ARBA00022989"/>
    </source>
</evidence>
<dbReference type="GO" id="GO:0005886">
    <property type="term" value="C:plasma membrane"/>
    <property type="evidence" value="ECO:0007669"/>
    <property type="project" value="UniProtKB-SubCell"/>
</dbReference>
<dbReference type="PROSITE" id="PS50928">
    <property type="entry name" value="ABC_TM1"/>
    <property type="match status" value="1"/>
</dbReference>
<feature type="transmembrane region" description="Helical" evidence="7">
    <location>
        <begin position="256"/>
        <end position="275"/>
    </location>
</feature>
<keyword evidence="3" id="KW-1003">Cell membrane</keyword>
<name>A0A5C4SYE3_9BACL</name>
<evidence type="ECO:0000256" key="3">
    <source>
        <dbReference type="ARBA" id="ARBA00022475"/>
    </source>
</evidence>
<comment type="caution">
    <text evidence="9">The sequence shown here is derived from an EMBL/GenBank/DDBJ whole genome shotgun (WGS) entry which is preliminary data.</text>
</comment>
<dbReference type="CDD" id="cd06261">
    <property type="entry name" value="TM_PBP2"/>
    <property type="match status" value="1"/>
</dbReference>
<comment type="subcellular location">
    <subcellularLocation>
        <location evidence="1 7">Cell membrane</location>
        <topology evidence="1 7">Multi-pass membrane protein</topology>
    </subcellularLocation>
</comment>
<dbReference type="OrthoDB" id="9810086at2"/>
<accession>A0A5C4SYE3</accession>
<evidence type="ECO:0000313" key="9">
    <source>
        <dbReference type="EMBL" id="TNJ61561.1"/>
    </source>
</evidence>
<dbReference type="InterPro" id="IPR000515">
    <property type="entry name" value="MetI-like"/>
</dbReference>
<proteinExistence type="inferred from homology"/>
<keyword evidence="2 7" id="KW-0813">Transport</keyword>
<reference evidence="9 10" key="1">
    <citation type="submission" date="2019-05" db="EMBL/GenBank/DDBJ databases">
        <title>We sequenced the genome of Paenibacillus hemerocallicola KCTC 33185 for further insight into its adaptation and study the phylogeny of Paenibacillus.</title>
        <authorList>
            <person name="Narsing Rao M.P."/>
        </authorList>
    </citation>
    <scope>NUCLEOTIDE SEQUENCE [LARGE SCALE GENOMIC DNA]</scope>
    <source>
        <strain evidence="9 10">KCTC 33185</strain>
    </source>
</reference>
<keyword evidence="6 7" id="KW-0472">Membrane</keyword>
<comment type="similarity">
    <text evidence="7">Belongs to the binding-protein-dependent transport system permease family.</text>
</comment>
<dbReference type="SUPFAM" id="SSF161098">
    <property type="entry name" value="MetI-like"/>
    <property type="match status" value="1"/>
</dbReference>
<keyword evidence="4 7" id="KW-0812">Transmembrane</keyword>
<evidence type="ECO:0000259" key="8">
    <source>
        <dbReference type="PROSITE" id="PS50928"/>
    </source>
</evidence>
<evidence type="ECO:0000256" key="2">
    <source>
        <dbReference type="ARBA" id="ARBA00022448"/>
    </source>
</evidence>
<evidence type="ECO:0000256" key="1">
    <source>
        <dbReference type="ARBA" id="ARBA00004651"/>
    </source>
</evidence>
<dbReference type="PANTHER" id="PTHR43744:SF9">
    <property type="entry name" value="POLYGALACTURONAN_RHAMNOGALACTURONAN TRANSPORT SYSTEM PERMEASE PROTEIN YTCP"/>
    <property type="match status" value="1"/>
</dbReference>
<dbReference type="Proteomes" id="UP000307943">
    <property type="component" value="Unassembled WGS sequence"/>
</dbReference>
<dbReference type="InterPro" id="IPR035906">
    <property type="entry name" value="MetI-like_sf"/>
</dbReference>
<feature type="transmembrane region" description="Helical" evidence="7">
    <location>
        <begin position="181"/>
        <end position="203"/>
    </location>
</feature>
<dbReference type="AlphaFoldDB" id="A0A5C4SYE3"/>
<feature type="domain" description="ABC transmembrane type-1" evidence="8">
    <location>
        <begin position="73"/>
        <end position="269"/>
    </location>
</feature>
<feature type="transmembrane region" description="Helical" evidence="7">
    <location>
        <begin position="140"/>
        <end position="160"/>
    </location>
</feature>
<keyword evidence="10" id="KW-1185">Reference proteome</keyword>
<evidence type="ECO:0000256" key="6">
    <source>
        <dbReference type="ARBA" id="ARBA00023136"/>
    </source>
</evidence>
<evidence type="ECO:0000256" key="4">
    <source>
        <dbReference type="ARBA" id="ARBA00022692"/>
    </source>
</evidence>
<evidence type="ECO:0000313" key="10">
    <source>
        <dbReference type="Proteomes" id="UP000307943"/>
    </source>
</evidence>
<feature type="transmembrane region" description="Helical" evidence="7">
    <location>
        <begin position="108"/>
        <end position="128"/>
    </location>
</feature>
<feature type="transmembrane region" description="Helical" evidence="7">
    <location>
        <begin position="77"/>
        <end position="96"/>
    </location>
</feature>
<organism evidence="9 10">
    <name type="scientific">Paenibacillus hemerocallicola</name>
    <dbReference type="NCBI Taxonomy" id="1172614"/>
    <lineage>
        <taxon>Bacteria</taxon>
        <taxon>Bacillati</taxon>
        <taxon>Bacillota</taxon>
        <taxon>Bacilli</taxon>
        <taxon>Bacillales</taxon>
        <taxon>Paenibacillaceae</taxon>
        <taxon>Paenibacillus</taxon>
    </lineage>
</organism>
<keyword evidence="5 7" id="KW-1133">Transmembrane helix</keyword>
<gene>
    <name evidence="9" type="ORF">FE784_34185</name>
</gene>
<evidence type="ECO:0000256" key="7">
    <source>
        <dbReference type="RuleBase" id="RU363032"/>
    </source>
</evidence>
<dbReference type="Pfam" id="PF00528">
    <property type="entry name" value="BPD_transp_1"/>
    <property type="match status" value="1"/>
</dbReference>
<dbReference type="PANTHER" id="PTHR43744">
    <property type="entry name" value="ABC TRANSPORTER PERMEASE PROTEIN MG189-RELATED-RELATED"/>
    <property type="match status" value="1"/>
</dbReference>
<dbReference type="GO" id="GO:0055085">
    <property type="term" value="P:transmembrane transport"/>
    <property type="evidence" value="ECO:0007669"/>
    <property type="project" value="InterPro"/>
</dbReference>
<protein>
    <submittedName>
        <fullName evidence="9">Carbohydrate ABC transporter permease</fullName>
    </submittedName>
</protein>
<dbReference type="Gene3D" id="1.10.3720.10">
    <property type="entry name" value="MetI-like"/>
    <property type="match status" value="1"/>
</dbReference>
<feature type="transmembrane region" description="Helical" evidence="7">
    <location>
        <begin position="12"/>
        <end position="33"/>
    </location>
</feature>
<dbReference type="EMBL" id="VDCQ01000074">
    <property type="protein sequence ID" value="TNJ61561.1"/>
    <property type="molecule type" value="Genomic_DNA"/>
</dbReference>